<dbReference type="OrthoDB" id="2991741at2"/>
<feature type="transmembrane region" description="Helical" evidence="1">
    <location>
        <begin position="48"/>
        <end position="72"/>
    </location>
</feature>
<keyword evidence="1" id="KW-1133">Transmembrane helix</keyword>
<feature type="transmembrane region" description="Helical" evidence="1">
    <location>
        <begin position="6"/>
        <end position="27"/>
    </location>
</feature>
<sequence>MGTFIATIVAFLTGTGVIMSSIVKVKSLLDKSSIEMLFSTIEQKTRQYVYALTLLSFITALGISYVYILWSLYVKKIALLSTNFSMVISIFIMCFILFIPIIITLLNVRDKWFMKEHGKYKVVLDNGTSLYIIRMLNEETCICSENPHVEFKGQNEEYVLIKLDDVMRKSIIKQTLRSPVANTDNIEDVETM</sequence>
<keyword evidence="1" id="KW-0812">Transmembrane</keyword>
<dbReference type="RefSeq" id="WP_053402884.1">
    <property type="nucleotide sequence ID" value="NZ_LILC01000024.1"/>
</dbReference>
<proteinExistence type="predicted"/>
<keyword evidence="1" id="KW-0472">Membrane</keyword>
<dbReference type="Proteomes" id="UP000037558">
    <property type="component" value="Unassembled WGS sequence"/>
</dbReference>
<evidence type="ECO:0000313" key="2">
    <source>
        <dbReference type="EMBL" id="KOO42602.1"/>
    </source>
</evidence>
<accession>A0A0M0KVF8</accession>
<dbReference type="AlphaFoldDB" id="A0A0M0KVF8"/>
<gene>
    <name evidence="2" type="ORF">AMD01_18245</name>
</gene>
<keyword evidence="3" id="KW-1185">Reference proteome</keyword>
<protein>
    <submittedName>
        <fullName evidence="2">Uncharacterized protein</fullName>
    </submittedName>
</protein>
<name>A0A0M0KVF8_9BACI</name>
<evidence type="ECO:0000313" key="3">
    <source>
        <dbReference type="Proteomes" id="UP000037558"/>
    </source>
</evidence>
<dbReference type="EMBL" id="LILC01000024">
    <property type="protein sequence ID" value="KOO42602.1"/>
    <property type="molecule type" value="Genomic_DNA"/>
</dbReference>
<comment type="caution">
    <text evidence="2">The sequence shown here is derived from an EMBL/GenBank/DDBJ whole genome shotgun (WGS) entry which is preliminary data.</text>
</comment>
<reference evidence="3" key="1">
    <citation type="submission" date="2015-08" db="EMBL/GenBank/DDBJ databases">
        <title>Fjat-14210 dsm16467.</title>
        <authorList>
            <person name="Liu B."/>
            <person name="Wang J."/>
            <person name="Zhu Y."/>
            <person name="Liu G."/>
            <person name="Chen Q."/>
            <person name="Chen Z."/>
            <person name="Lan J."/>
            <person name="Che J."/>
            <person name="Ge C."/>
            <person name="Shi H."/>
            <person name="Pan Z."/>
            <person name="Liu X."/>
        </authorList>
    </citation>
    <scope>NUCLEOTIDE SEQUENCE [LARGE SCALE GENOMIC DNA]</scope>
    <source>
        <strain evidence="3">DSM 16467</strain>
    </source>
</reference>
<organism evidence="2 3">
    <name type="scientific">Priestia koreensis</name>
    <dbReference type="NCBI Taxonomy" id="284581"/>
    <lineage>
        <taxon>Bacteria</taxon>
        <taxon>Bacillati</taxon>
        <taxon>Bacillota</taxon>
        <taxon>Bacilli</taxon>
        <taxon>Bacillales</taxon>
        <taxon>Bacillaceae</taxon>
        <taxon>Priestia</taxon>
    </lineage>
</organism>
<feature type="transmembrane region" description="Helical" evidence="1">
    <location>
        <begin position="84"/>
        <end position="106"/>
    </location>
</feature>
<evidence type="ECO:0000256" key="1">
    <source>
        <dbReference type="SAM" id="Phobius"/>
    </source>
</evidence>
<dbReference type="PATRIC" id="fig|284581.3.peg.247"/>